<evidence type="ECO:0000313" key="2">
    <source>
        <dbReference type="Proteomes" id="UP001208690"/>
    </source>
</evidence>
<protein>
    <submittedName>
        <fullName evidence="1">Uncharacterized protein</fullName>
    </submittedName>
</protein>
<name>A0ABT3BIJ5_9RHOB</name>
<reference evidence="1 2" key="1">
    <citation type="submission" date="2022-04" db="EMBL/GenBank/DDBJ databases">
        <title>Roseobacter sp. WL0113 is a bacterium isolated from neritic sediment.</title>
        <authorList>
            <person name="Wang L."/>
            <person name="He W."/>
            <person name="Zhang D.-F."/>
        </authorList>
    </citation>
    <scope>NUCLEOTIDE SEQUENCE [LARGE SCALE GENOMIC DNA]</scope>
    <source>
        <strain evidence="1 2">WL0113</strain>
    </source>
</reference>
<proteinExistence type="predicted"/>
<accession>A0ABT3BIJ5</accession>
<dbReference type="RefSeq" id="WP_263845613.1">
    <property type="nucleotide sequence ID" value="NZ_JALIEB010000014.1"/>
</dbReference>
<dbReference type="Proteomes" id="UP001208690">
    <property type="component" value="Unassembled WGS sequence"/>
</dbReference>
<keyword evidence="2" id="KW-1185">Reference proteome</keyword>
<evidence type="ECO:0000313" key="1">
    <source>
        <dbReference type="EMBL" id="MCV3273391.1"/>
    </source>
</evidence>
<comment type="caution">
    <text evidence="1">The sequence shown here is derived from an EMBL/GenBank/DDBJ whole genome shotgun (WGS) entry which is preliminary data.</text>
</comment>
<gene>
    <name evidence="1" type="ORF">MUB52_18315</name>
</gene>
<dbReference type="EMBL" id="JALIEB010000014">
    <property type="protein sequence ID" value="MCV3273391.1"/>
    <property type="molecule type" value="Genomic_DNA"/>
</dbReference>
<organism evidence="1 2">
    <name type="scientific">Roseobacter sinensis</name>
    <dbReference type="NCBI Taxonomy" id="2931391"/>
    <lineage>
        <taxon>Bacteria</taxon>
        <taxon>Pseudomonadati</taxon>
        <taxon>Pseudomonadota</taxon>
        <taxon>Alphaproteobacteria</taxon>
        <taxon>Rhodobacterales</taxon>
        <taxon>Roseobacteraceae</taxon>
        <taxon>Roseobacter</taxon>
    </lineage>
</organism>
<sequence>MSENTTGVIHDRSMAKAAKADAALKVPEEIGVNGTHDQLVTDLLYDEDPRSLVLWRKDVGQTNTPVGGQVEKHREAGGRDDVGAFMDVRQIGALDFALDHIRHADMSEIEVFENRFCVFSVPGRNRPGKALH</sequence>